<gene>
    <name evidence="1" type="ORF">B0T19DRAFT_457065</name>
</gene>
<proteinExistence type="predicted"/>
<sequence>MAEYPTQPAFIVNPQGWDEHLLQHPVLKFIHAHEKLFDAQRYEECGPFYGPVFTYVKSNGQKLTGEQGIAALHSDYAIFAGHYHEPAYVVVSESEDGGGYRLFGYARMFVNLPPGGGGNGNNGEGRRWDCEAQGAFIFDFVKDPAGPLGFRCKYFQILADPTPILAVAMERDAAGGGGGGGSGAGVGV</sequence>
<organism evidence="1 2">
    <name type="scientific">Cercophora scortea</name>
    <dbReference type="NCBI Taxonomy" id="314031"/>
    <lineage>
        <taxon>Eukaryota</taxon>
        <taxon>Fungi</taxon>
        <taxon>Dikarya</taxon>
        <taxon>Ascomycota</taxon>
        <taxon>Pezizomycotina</taxon>
        <taxon>Sordariomycetes</taxon>
        <taxon>Sordariomycetidae</taxon>
        <taxon>Sordariales</taxon>
        <taxon>Lasiosphaeriaceae</taxon>
        <taxon>Cercophora</taxon>
    </lineage>
</organism>
<comment type="caution">
    <text evidence="1">The sequence shown here is derived from an EMBL/GenBank/DDBJ whole genome shotgun (WGS) entry which is preliminary data.</text>
</comment>
<evidence type="ECO:0000313" key="1">
    <source>
        <dbReference type="EMBL" id="KAK3332388.1"/>
    </source>
</evidence>
<reference evidence="1" key="2">
    <citation type="submission" date="2023-06" db="EMBL/GenBank/DDBJ databases">
        <authorList>
            <consortium name="Lawrence Berkeley National Laboratory"/>
            <person name="Haridas S."/>
            <person name="Hensen N."/>
            <person name="Bonometti L."/>
            <person name="Westerberg I."/>
            <person name="Brannstrom I.O."/>
            <person name="Guillou S."/>
            <person name="Cros-Aarteil S."/>
            <person name="Calhoun S."/>
            <person name="Kuo A."/>
            <person name="Mondo S."/>
            <person name="Pangilinan J."/>
            <person name="Riley R."/>
            <person name="Labutti K."/>
            <person name="Andreopoulos B."/>
            <person name="Lipzen A."/>
            <person name="Chen C."/>
            <person name="Yanf M."/>
            <person name="Daum C."/>
            <person name="Ng V."/>
            <person name="Clum A."/>
            <person name="Steindorff A."/>
            <person name="Ohm R."/>
            <person name="Martin F."/>
            <person name="Silar P."/>
            <person name="Natvig D."/>
            <person name="Lalanne C."/>
            <person name="Gautier V."/>
            <person name="Ament-Velasquez S.L."/>
            <person name="Kruys A."/>
            <person name="Hutchinson M.I."/>
            <person name="Powell A.J."/>
            <person name="Barry K."/>
            <person name="Miller A.N."/>
            <person name="Grigoriev I.V."/>
            <person name="Debuchy R."/>
            <person name="Gladieux P."/>
            <person name="Thoren M.H."/>
            <person name="Johannesson H."/>
        </authorList>
    </citation>
    <scope>NUCLEOTIDE SEQUENCE</scope>
    <source>
        <strain evidence="1">SMH4131-1</strain>
    </source>
</reference>
<dbReference type="EMBL" id="JAUEPO010000002">
    <property type="protein sequence ID" value="KAK3332388.1"/>
    <property type="molecule type" value="Genomic_DNA"/>
</dbReference>
<accession>A0AAE0MI00</accession>
<dbReference type="AlphaFoldDB" id="A0AAE0MI00"/>
<reference evidence="1" key="1">
    <citation type="journal article" date="2023" name="Mol. Phylogenet. Evol.">
        <title>Genome-scale phylogeny and comparative genomics of the fungal order Sordariales.</title>
        <authorList>
            <person name="Hensen N."/>
            <person name="Bonometti L."/>
            <person name="Westerberg I."/>
            <person name="Brannstrom I.O."/>
            <person name="Guillou S."/>
            <person name="Cros-Aarteil S."/>
            <person name="Calhoun S."/>
            <person name="Haridas S."/>
            <person name="Kuo A."/>
            <person name="Mondo S."/>
            <person name="Pangilinan J."/>
            <person name="Riley R."/>
            <person name="LaButti K."/>
            <person name="Andreopoulos B."/>
            <person name="Lipzen A."/>
            <person name="Chen C."/>
            <person name="Yan M."/>
            <person name="Daum C."/>
            <person name="Ng V."/>
            <person name="Clum A."/>
            <person name="Steindorff A."/>
            <person name="Ohm R.A."/>
            <person name="Martin F."/>
            <person name="Silar P."/>
            <person name="Natvig D.O."/>
            <person name="Lalanne C."/>
            <person name="Gautier V."/>
            <person name="Ament-Velasquez S.L."/>
            <person name="Kruys A."/>
            <person name="Hutchinson M.I."/>
            <person name="Powell A.J."/>
            <person name="Barry K."/>
            <person name="Miller A.N."/>
            <person name="Grigoriev I.V."/>
            <person name="Debuchy R."/>
            <person name="Gladieux P."/>
            <person name="Hiltunen Thoren M."/>
            <person name="Johannesson H."/>
        </authorList>
    </citation>
    <scope>NUCLEOTIDE SEQUENCE</scope>
    <source>
        <strain evidence="1">SMH4131-1</strain>
    </source>
</reference>
<keyword evidence="2" id="KW-1185">Reference proteome</keyword>
<name>A0AAE0MI00_9PEZI</name>
<protein>
    <submittedName>
        <fullName evidence="1">Uncharacterized protein</fullName>
    </submittedName>
</protein>
<evidence type="ECO:0000313" key="2">
    <source>
        <dbReference type="Proteomes" id="UP001286456"/>
    </source>
</evidence>
<dbReference type="Proteomes" id="UP001286456">
    <property type="component" value="Unassembled WGS sequence"/>
</dbReference>